<sequence>MSDFCLGQKVSFARSLVKQKDYAVEYDNLTDEEREGITLERYKAKAHGDKQGFVSGKRTMVTAFDLTEVNDEFDGWRLTQTHQQWETVYLVACDMRRLYRVREEDLVEVLVNGD</sequence>
<dbReference type="Proteomes" id="UP000295632">
    <property type="component" value="Unassembled WGS sequence"/>
</dbReference>
<keyword evidence="2" id="KW-1185">Reference proteome</keyword>
<gene>
    <name evidence="1" type="ORF">EV213_12237</name>
</gene>
<accession>A0A4R6TUZ7</accession>
<evidence type="ECO:0000313" key="2">
    <source>
        <dbReference type="Proteomes" id="UP000295632"/>
    </source>
</evidence>
<protein>
    <submittedName>
        <fullName evidence="1">Uncharacterized protein</fullName>
    </submittedName>
</protein>
<reference evidence="1 2" key="1">
    <citation type="submission" date="2019-03" db="EMBL/GenBank/DDBJ databases">
        <title>Genomic Encyclopedia of Type Strains, Phase IV (KMG-IV): sequencing the most valuable type-strain genomes for metagenomic binning, comparative biology and taxonomic classification.</title>
        <authorList>
            <person name="Goeker M."/>
        </authorList>
    </citation>
    <scope>NUCLEOTIDE SEQUENCE [LARGE SCALE GENOMIC DNA]</scope>
    <source>
        <strain evidence="1 2">DSM 28697</strain>
    </source>
</reference>
<dbReference type="RefSeq" id="WP_133581961.1">
    <property type="nucleotide sequence ID" value="NZ_SNYJ01000022.1"/>
</dbReference>
<evidence type="ECO:0000313" key="1">
    <source>
        <dbReference type="EMBL" id="TDQ35250.1"/>
    </source>
</evidence>
<dbReference type="AlphaFoldDB" id="A0A4R6TUZ7"/>
<organism evidence="1 2">
    <name type="scientific">Aureibacillus halotolerans</name>
    <dbReference type="NCBI Taxonomy" id="1508390"/>
    <lineage>
        <taxon>Bacteria</taxon>
        <taxon>Bacillati</taxon>
        <taxon>Bacillota</taxon>
        <taxon>Bacilli</taxon>
        <taxon>Bacillales</taxon>
        <taxon>Bacillaceae</taxon>
        <taxon>Aureibacillus</taxon>
    </lineage>
</organism>
<name>A0A4R6TUZ7_9BACI</name>
<proteinExistence type="predicted"/>
<dbReference type="EMBL" id="SNYJ01000022">
    <property type="protein sequence ID" value="TDQ35250.1"/>
    <property type="molecule type" value="Genomic_DNA"/>
</dbReference>
<comment type="caution">
    <text evidence="1">The sequence shown here is derived from an EMBL/GenBank/DDBJ whole genome shotgun (WGS) entry which is preliminary data.</text>
</comment>